<protein>
    <submittedName>
        <fullName evidence="1">Uncharacterized protein</fullName>
    </submittedName>
</protein>
<comment type="caution">
    <text evidence="1">The sequence shown here is derived from an EMBL/GenBank/DDBJ whole genome shotgun (WGS) entry which is preliminary data.</text>
</comment>
<evidence type="ECO:0000313" key="2">
    <source>
        <dbReference type="Proteomes" id="UP000813461"/>
    </source>
</evidence>
<reference evidence="1" key="1">
    <citation type="journal article" date="2021" name="Nat. Commun.">
        <title>Genetic determinants of endophytism in the Arabidopsis root mycobiome.</title>
        <authorList>
            <person name="Mesny F."/>
            <person name="Miyauchi S."/>
            <person name="Thiergart T."/>
            <person name="Pickel B."/>
            <person name="Atanasova L."/>
            <person name="Karlsson M."/>
            <person name="Huettel B."/>
            <person name="Barry K.W."/>
            <person name="Haridas S."/>
            <person name="Chen C."/>
            <person name="Bauer D."/>
            <person name="Andreopoulos W."/>
            <person name="Pangilinan J."/>
            <person name="LaButti K."/>
            <person name="Riley R."/>
            <person name="Lipzen A."/>
            <person name="Clum A."/>
            <person name="Drula E."/>
            <person name="Henrissat B."/>
            <person name="Kohler A."/>
            <person name="Grigoriev I.V."/>
            <person name="Martin F.M."/>
            <person name="Hacquard S."/>
        </authorList>
    </citation>
    <scope>NUCLEOTIDE SEQUENCE</scope>
    <source>
        <strain evidence="1">MPI-SDFR-AT-0120</strain>
    </source>
</reference>
<evidence type="ECO:0000313" key="1">
    <source>
        <dbReference type="EMBL" id="KAH7079613.1"/>
    </source>
</evidence>
<proteinExistence type="predicted"/>
<gene>
    <name evidence="1" type="ORF">FB567DRAFT_582331</name>
</gene>
<keyword evidence="2" id="KW-1185">Reference proteome</keyword>
<dbReference type="Proteomes" id="UP000813461">
    <property type="component" value="Unassembled WGS sequence"/>
</dbReference>
<accession>A0A8K0QZS5</accession>
<name>A0A8K0QZS5_9PLEO</name>
<organism evidence="1 2">
    <name type="scientific">Paraphoma chrysanthemicola</name>
    <dbReference type="NCBI Taxonomy" id="798071"/>
    <lineage>
        <taxon>Eukaryota</taxon>
        <taxon>Fungi</taxon>
        <taxon>Dikarya</taxon>
        <taxon>Ascomycota</taxon>
        <taxon>Pezizomycotina</taxon>
        <taxon>Dothideomycetes</taxon>
        <taxon>Pleosporomycetidae</taxon>
        <taxon>Pleosporales</taxon>
        <taxon>Pleosporineae</taxon>
        <taxon>Phaeosphaeriaceae</taxon>
        <taxon>Paraphoma</taxon>
    </lineage>
</organism>
<dbReference type="EMBL" id="JAGMVJ010000016">
    <property type="protein sequence ID" value="KAH7079613.1"/>
    <property type="molecule type" value="Genomic_DNA"/>
</dbReference>
<sequence>MDYPGDDRSYPDPPFRALHPQATERRNRIYVSFSVDVHQEELATPFHPMPVLLTHRIGYDQHESAQDALGSFDAQMSSNNSFEEAARHAVAFHETRGNHTTHLSRLPPWNRNIFTMRNASRLIRLDVKGLLSLGQYLLATEKLEDHAKAITAEVIELASAEEWMDQVQALKDVDDPLFHMLRDSINAHTPAHILLRWEALRRQMLDAGLRFENLIRHSEEWVRRQWAPMVVELYFLLLDHNEALVANLPSLLFETDNLERSLSAYCAALRIRFYLWRMTRPDPMCTLPTYKQRLKREMLRSYAKQLAALVAQEFTRVRDPDMNDLDNVRRELVDKPIEVHMDTHTASECVSPLKCDCVLGRQCLQSLLNRDNTSSYACPNCRVKLHEPLRWKPVDITHERDLTVGLMFALRTNVASLCREITSDPRPFNRVQRFTRFISRIIYGR</sequence>
<dbReference type="OrthoDB" id="3778057at2759"/>
<dbReference type="AlphaFoldDB" id="A0A8K0QZS5"/>